<feature type="transmembrane region" description="Helical" evidence="6">
    <location>
        <begin position="26"/>
        <end position="42"/>
    </location>
</feature>
<dbReference type="EMBL" id="CP031037">
    <property type="protein sequence ID" value="QDZ20604.1"/>
    <property type="molecule type" value="Genomic_DNA"/>
</dbReference>
<feature type="transmembrane region" description="Helical" evidence="6">
    <location>
        <begin position="111"/>
        <end position="128"/>
    </location>
</feature>
<keyword evidence="5 6" id="KW-0472">Membrane</keyword>
<evidence type="ECO:0000256" key="5">
    <source>
        <dbReference type="ARBA" id="ARBA00023136"/>
    </source>
</evidence>
<proteinExistence type="predicted"/>
<comment type="subcellular location">
    <subcellularLocation>
        <location evidence="1">Membrane</location>
        <topology evidence="1">Multi-pass membrane protein</topology>
    </subcellularLocation>
</comment>
<evidence type="ECO:0000313" key="9">
    <source>
        <dbReference type="EMBL" id="QDZ20604.1"/>
    </source>
</evidence>
<evidence type="ECO:0000256" key="6">
    <source>
        <dbReference type="SAM" id="Phobius"/>
    </source>
</evidence>
<reference evidence="8" key="2">
    <citation type="submission" date="2021-01" db="EMBL/GenBank/DDBJ databases">
        <authorList>
            <person name="Corre E."/>
            <person name="Pelletier E."/>
            <person name="Niang G."/>
            <person name="Scheremetjew M."/>
            <person name="Finn R."/>
            <person name="Kale V."/>
            <person name="Holt S."/>
            <person name="Cochrane G."/>
            <person name="Meng A."/>
            <person name="Brown T."/>
            <person name="Cohen L."/>
        </authorList>
    </citation>
    <scope>NUCLEOTIDE SEQUENCE</scope>
    <source>
        <strain evidence="8">CCMP1205</strain>
    </source>
</reference>
<dbReference type="OrthoDB" id="498603at2759"/>
<dbReference type="Pfam" id="PF01490">
    <property type="entry name" value="Aa_trans"/>
    <property type="match status" value="1"/>
</dbReference>
<sequence>MEEERELIPASPAAAGEGERIKKRNTAWMTLISVYSMMYFPLGVGPAFAYTGWVPGLLMLTYSAWASYSSGVHLNDLCTKGSGPIADTYPKLARIALGVQGERFITATQSGLYFMCGVFNIAYMPANFEQLFHTGPSTPEDRIGDEKLFVYLVATWGTMVLGTLLPTYHDTIFIALFSAVVSTMNAALQLLVVGLYQRDLCGTTQKVSCGSSFIRVVSALPAISYTFGGHGVFPEEMREMKDPKQFSKIVRWLYLASLPWYYLCSVVSYYAYGDTIQGNPIANWPQGLWLTKVAAFFSLVGALVISVTSNQATLMAIDQLDPGLLEKRVSRRQKRFLMKFLFVTCQLLVAMVLRRTPLQFIQGFMGSFGVGCLTFVFPFVLALATAEGYTPQNVVFCLLGMLVSLTGIVTSLYNMATVQN</sequence>
<feature type="transmembrane region" description="Helical" evidence="6">
    <location>
        <begin position="253"/>
        <end position="273"/>
    </location>
</feature>
<reference evidence="9 10" key="1">
    <citation type="submission" date="2018-07" db="EMBL/GenBank/DDBJ databases">
        <title>The complete nuclear genome of the prasinophyte Chloropicon primus (CCMP1205).</title>
        <authorList>
            <person name="Pombert J.-F."/>
            <person name="Otis C."/>
            <person name="Turmel M."/>
            <person name="Lemieux C."/>
        </authorList>
    </citation>
    <scope>NUCLEOTIDE SEQUENCE [LARGE SCALE GENOMIC DNA]</scope>
    <source>
        <strain evidence="9 10">CCMP1205</strain>
    </source>
</reference>
<feature type="domain" description="Amino acid transporter transmembrane" evidence="7">
    <location>
        <begin position="40"/>
        <end position="388"/>
    </location>
</feature>
<dbReference type="Proteomes" id="UP000316726">
    <property type="component" value="Chromosome 4"/>
</dbReference>
<gene>
    <name evidence="9" type="ORF">A3770_04p31220</name>
    <name evidence="8" type="ORF">CPRI1469_LOCUS407</name>
</gene>
<keyword evidence="4 6" id="KW-1133">Transmembrane helix</keyword>
<dbReference type="AlphaFoldDB" id="A0A5B8MKM4"/>
<feature type="transmembrane region" description="Helical" evidence="6">
    <location>
        <begin position="293"/>
        <end position="315"/>
    </location>
</feature>
<dbReference type="InterPro" id="IPR013057">
    <property type="entry name" value="AA_transpt_TM"/>
</dbReference>
<feature type="transmembrane region" description="Helical" evidence="6">
    <location>
        <begin position="336"/>
        <end position="354"/>
    </location>
</feature>
<protein>
    <recommendedName>
        <fullName evidence="7">Amino acid transporter transmembrane domain-containing protein</fullName>
    </recommendedName>
</protein>
<dbReference type="EMBL" id="HBHL01000634">
    <property type="protein sequence ID" value="CAD9711568.1"/>
    <property type="molecule type" value="Transcribed_RNA"/>
</dbReference>
<dbReference type="PANTHER" id="PTHR22950:SF515">
    <property type="entry name" value="AMINO ACID TRANSPORTER AVT6E"/>
    <property type="match status" value="1"/>
</dbReference>
<name>A0A5B8MKM4_9CHLO</name>
<feature type="transmembrane region" description="Helical" evidence="6">
    <location>
        <begin position="395"/>
        <end position="416"/>
    </location>
</feature>
<keyword evidence="10" id="KW-1185">Reference proteome</keyword>
<dbReference type="STRING" id="1764295.A0A5B8MKM4"/>
<dbReference type="PANTHER" id="PTHR22950">
    <property type="entry name" value="AMINO ACID TRANSPORTER"/>
    <property type="match status" value="1"/>
</dbReference>
<evidence type="ECO:0000256" key="2">
    <source>
        <dbReference type="ARBA" id="ARBA00022692"/>
    </source>
</evidence>
<keyword evidence="3" id="KW-0813">Transport</keyword>
<keyword evidence="3" id="KW-0029">Amino-acid transport</keyword>
<dbReference type="GO" id="GO:0016020">
    <property type="term" value="C:membrane"/>
    <property type="evidence" value="ECO:0007669"/>
    <property type="project" value="UniProtKB-SubCell"/>
</dbReference>
<keyword evidence="2 6" id="KW-0812">Transmembrane</keyword>
<feature type="transmembrane region" description="Helical" evidence="6">
    <location>
        <begin position="148"/>
        <end position="165"/>
    </location>
</feature>
<accession>A0A5B8MKM4</accession>
<dbReference type="GO" id="GO:0015179">
    <property type="term" value="F:L-amino acid transmembrane transporter activity"/>
    <property type="evidence" value="ECO:0007669"/>
    <property type="project" value="TreeGrafter"/>
</dbReference>
<feature type="transmembrane region" description="Helical" evidence="6">
    <location>
        <begin position="172"/>
        <end position="192"/>
    </location>
</feature>
<evidence type="ECO:0000256" key="1">
    <source>
        <dbReference type="ARBA" id="ARBA00004141"/>
    </source>
</evidence>
<evidence type="ECO:0000313" key="10">
    <source>
        <dbReference type="Proteomes" id="UP000316726"/>
    </source>
</evidence>
<feature type="transmembrane region" description="Helical" evidence="6">
    <location>
        <begin position="360"/>
        <end position="383"/>
    </location>
</feature>
<evidence type="ECO:0000256" key="3">
    <source>
        <dbReference type="ARBA" id="ARBA00022970"/>
    </source>
</evidence>
<evidence type="ECO:0000313" key="8">
    <source>
        <dbReference type="EMBL" id="CAD9711568.1"/>
    </source>
</evidence>
<organism evidence="9 10">
    <name type="scientific">Chloropicon primus</name>
    <dbReference type="NCBI Taxonomy" id="1764295"/>
    <lineage>
        <taxon>Eukaryota</taxon>
        <taxon>Viridiplantae</taxon>
        <taxon>Chlorophyta</taxon>
        <taxon>Chloropicophyceae</taxon>
        <taxon>Chloropicales</taxon>
        <taxon>Chloropicaceae</taxon>
        <taxon>Chloropicon</taxon>
    </lineage>
</organism>
<evidence type="ECO:0000259" key="7">
    <source>
        <dbReference type="Pfam" id="PF01490"/>
    </source>
</evidence>
<evidence type="ECO:0000256" key="4">
    <source>
        <dbReference type="ARBA" id="ARBA00022989"/>
    </source>
</evidence>